<reference evidence="2" key="1">
    <citation type="submission" date="2022-08" db="EMBL/GenBank/DDBJ databases">
        <title>Genomic Encyclopedia of Type Strains, Phase V (KMG-V): Genome sequencing to study the core and pangenomes of soil and plant-associated prokaryotes.</title>
        <authorList>
            <person name="Whitman W."/>
        </authorList>
    </citation>
    <scope>NUCLEOTIDE SEQUENCE</scope>
    <source>
        <strain evidence="2">SP3049</strain>
    </source>
</reference>
<dbReference type="EMBL" id="JANUAE010000012">
    <property type="protein sequence ID" value="MCS3711237.1"/>
    <property type="molecule type" value="Genomic_DNA"/>
</dbReference>
<dbReference type="SUPFAM" id="SSF88723">
    <property type="entry name" value="PIN domain-like"/>
    <property type="match status" value="1"/>
</dbReference>
<dbReference type="SMART" id="SM00670">
    <property type="entry name" value="PINc"/>
    <property type="match status" value="1"/>
</dbReference>
<name>A0A9X2TG49_9BACT</name>
<dbReference type="RefSeq" id="WP_259124294.1">
    <property type="nucleotide sequence ID" value="NZ_JANUAE010000012.1"/>
</dbReference>
<dbReference type="NCBIfam" id="TIGR00305">
    <property type="entry name" value="putative toxin-antitoxin system toxin component, PIN family"/>
    <property type="match status" value="1"/>
</dbReference>
<dbReference type="Gene3D" id="3.40.50.1010">
    <property type="entry name" value="5'-nuclease"/>
    <property type="match status" value="1"/>
</dbReference>
<dbReference type="PANTHER" id="PTHR34610:SF3">
    <property type="entry name" value="SSL7007 PROTEIN"/>
    <property type="match status" value="1"/>
</dbReference>
<accession>A0A9X2TG49</accession>
<dbReference type="PANTHER" id="PTHR34610">
    <property type="entry name" value="SSL7007 PROTEIN"/>
    <property type="match status" value="1"/>
</dbReference>
<evidence type="ECO:0000313" key="2">
    <source>
        <dbReference type="EMBL" id="MCS3711237.1"/>
    </source>
</evidence>
<dbReference type="Pfam" id="PF13470">
    <property type="entry name" value="PIN_3"/>
    <property type="match status" value="1"/>
</dbReference>
<protein>
    <recommendedName>
        <fullName evidence="1">PIN domain-containing protein</fullName>
    </recommendedName>
</protein>
<dbReference type="InterPro" id="IPR002850">
    <property type="entry name" value="PIN_toxin-like"/>
</dbReference>
<evidence type="ECO:0000313" key="3">
    <source>
        <dbReference type="Proteomes" id="UP001155057"/>
    </source>
</evidence>
<dbReference type="AlphaFoldDB" id="A0A9X2TG49"/>
<feature type="domain" description="PIN" evidence="1">
    <location>
        <begin position="1"/>
        <end position="113"/>
    </location>
</feature>
<dbReference type="InterPro" id="IPR029060">
    <property type="entry name" value="PIN-like_dom_sf"/>
</dbReference>
<dbReference type="Proteomes" id="UP001155057">
    <property type="component" value="Unassembled WGS sequence"/>
</dbReference>
<comment type="caution">
    <text evidence="2">The sequence shown here is derived from an EMBL/GenBank/DDBJ whole genome shotgun (WGS) entry which is preliminary data.</text>
</comment>
<evidence type="ECO:0000259" key="1">
    <source>
        <dbReference type="SMART" id="SM00670"/>
    </source>
</evidence>
<gene>
    <name evidence="2" type="ORF">GGP61_002870</name>
</gene>
<sequence>MKVVIDTNVFVSSVFGGLPRQVVKLWFDGRLTLCLSEPIVTEYQRVLREIGAVSAAEERALIEAFASGEGVLYTSDPRPIEGVSSDPDDDKFLECALELEAGCVASGDSDLLELGSYMGIPILMPRELLKQVGEAPEE</sequence>
<proteinExistence type="predicted"/>
<dbReference type="InterPro" id="IPR002716">
    <property type="entry name" value="PIN_dom"/>
</dbReference>
<organism evidence="2 3">
    <name type="scientific">Salinibacter ruber</name>
    <dbReference type="NCBI Taxonomy" id="146919"/>
    <lineage>
        <taxon>Bacteria</taxon>
        <taxon>Pseudomonadati</taxon>
        <taxon>Rhodothermota</taxon>
        <taxon>Rhodothermia</taxon>
        <taxon>Rhodothermales</taxon>
        <taxon>Salinibacteraceae</taxon>
        <taxon>Salinibacter</taxon>
    </lineage>
</organism>